<dbReference type="InParanoid" id="A0A068TXV8"/>
<evidence type="ECO:0000313" key="3">
    <source>
        <dbReference type="EMBL" id="CDP00734.1"/>
    </source>
</evidence>
<dbReference type="Pfam" id="PF00012">
    <property type="entry name" value="HSP70"/>
    <property type="match status" value="1"/>
</dbReference>
<dbReference type="InterPro" id="IPR013126">
    <property type="entry name" value="Hsp_70_fam"/>
</dbReference>
<dbReference type="Gene3D" id="3.30.420.40">
    <property type="match status" value="1"/>
</dbReference>
<keyword evidence="1" id="KW-0547">Nucleotide-binding</keyword>
<organism evidence="3 4">
    <name type="scientific">Coffea canephora</name>
    <name type="common">Robusta coffee</name>
    <dbReference type="NCBI Taxonomy" id="49390"/>
    <lineage>
        <taxon>Eukaryota</taxon>
        <taxon>Viridiplantae</taxon>
        <taxon>Streptophyta</taxon>
        <taxon>Embryophyta</taxon>
        <taxon>Tracheophyta</taxon>
        <taxon>Spermatophyta</taxon>
        <taxon>Magnoliopsida</taxon>
        <taxon>eudicotyledons</taxon>
        <taxon>Gunneridae</taxon>
        <taxon>Pentapetalae</taxon>
        <taxon>asterids</taxon>
        <taxon>lamiids</taxon>
        <taxon>Gentianales</taxon>
        <taxon>Rubiaceae</taxon>
        <taxon>Ixoroideae</taxon>
        <taxon>Gardenieae complex</taxon>
        <taxon>Bertiereae - Coffeeae clade</taxon>
        <taxon>Coffeeae</taxon>
        <taxon>Coffea</taxon>
    </lineage>
</organism>
<reference evidence="4" key="1">
    <citation type="journal article" date="2014" name="Science">
        <title>The coffee genome provides insight into the convergent evolution of caffeine biosynthesis.</title>
        <authorList>
            <person name="Denoeud F."/>
            <person name="Carretero-Paulet L."/>
            <person name="Dereeper A."/>
            <person name="Droc G."/>
            <person name="Guyot R."/>
            <person name="Pietrella M."/>
            <person name="Zheng C."/>
            <person name="Alberti A."/>
            <person name="Anthony F."/>
            <person name="Aprea G."/>
            <person name="Aury J.M."/>
            <person name="Bento P."/>
            <person name="Bernard M."/>
            <person name="Bocs S."/>
            <person name="Campa C."/>
            <person name="Cenci A."/>
            <person name="Combes M.C."/>
            <person name="Crouzillat D."/>
            <person name="Da Silva C."/>
            <person name="Daddiego L."/>
            <person name="De Bellis F."/>
            <person name="Dussert S."/>
            <person name="Garsmeur O."/>
            <person name="Gayraud T."/>
            <person name="Guignon V."/>
            <person name="Jahn K."/>
            <person name="Jamilloux V."/>
            <person name="Joet T."/>
            <person name="Labadie K."/>
            <person name="Lan T."/>
            <person name="Leclercq J."/>
            <person name="Lepelley M."/>
            <person name="Leroy T."/>
            <person name="Li L.T."/>
            <person name="Librado P."/>
            <person name="Lopez L."/>
            <person name="Munoz A."/>
            <person name="Noel B."/>
            <person name="Pallavicini A."/>
            <person name="Perrotta G."/>
            <person name="Poncet V."/>
            <person name="Pot D."/>
            <person name="Priyono X."/>
            <person name="Rigoreau M."/>
            <person name="Rouard M."/>
            <person name="Rozas J."/>
            <person name="Tranchant-Dubreuil C."/>
            <person name="VanBuren R."/>
            <person name="Zhang Q."/>
            <person name="Andrade A.C."/>
            <person name="Argout X."/>
            <person name="Bertrand B."/>
            <person name="de Kochko A."/>
            <person name="Graziosi G."/>
            <person name="Henry R.J."/>
            <person name="Jayarama X."/>
            <person name="Ming R."/>
            <person name="Nagai C."/>
            <person name="Rounsley S."/>
            <person name="Sankoff D."/>
            <person name="Giuliano G."/>
            <person name="Albert V.A."/>
            <person name="Wincker P."/>
            <person name="Lashermes P."/>
        </authorList>
    </citation>
    <scope>NUCLEOTIDE SEQUENCE [LARGE SCALE GENOMIC DNA]</scope>
    <source>
        <strain evidence="4">cv. DH200-94</strain>
    </source>
</reference>
<protein>
    <submittedName>
        <fullName evidence="3">Uncharacterized protein</fullName>
    </submittedName>
</protein>
<dbReference type="SUPFAM" id="SSF53067">
    <property type="entry name" value="Actin-like ATPase domain"/>
    <property type="match status" value="1"/>
</dbReference>
<dbReference type="GO" id="GO:0140662">
    <property type="term" value="F:ATP-dependent protein folding chaperone"/>
    <property type="evidence" value="ECO:0007669"/>
    <property type="project" value="InterPro"/>
</dbReference>
<gene>
    <name evidence="3" type="ORF">GSCOC_T00032800001</name>
</gene>
<dbReference type="EMBL" id="HG739089">
    <property type="protein sequence ID" value="CDP00734.1"/>
    <property type="molecule type" value="Genomic_DNA"/>
</dbReference>
<accession>A0A068TXV8</accession>
<evidence type="ECO:0000313" key="4">
    <source>
        <dbReference type="Proteomes" id="UP000295252"/>
    </source>
</evidence>
<dbReference type="AlphaFoldDB" id="A0A068TXV8"/>
<dbReference type="STRING" id="49390.A0A068TXV8"/>
<evidence type="ECO:0000256" key="1">
    <source>
        <dbReference type="ARBA" id="ARBA00022741"/>
    </source>
</evidence>
<dbReference type="GO" id="GO:0005524">
    <property type="term" value="F:ATP binding"/>
    <property type="evidence" value="ECO:0007669"/>
    <property type="project" value="UniProtKB-KW"/>
</dbReference>
<dbReference type="InterPro" id="IPR043129">
    <property type="entry name" value="ATPase_NBD"/>
</dbReference>
<evidence type="ECO:0000256" key="2">
    <source>
        <dbReference type="ARBA" id="ARBA00022840"/>
    </source>
</evidence>
<dbReference type="Gramene" id="CDP00734">
    <property type="protein sequence ID" value="CDP00734"/>
    <property type="gene ID" value="GSCOC_T00032800001"/>
</dbReference>
<name>A0A068TXV8_COFCA</name>
<proteinExistence type="predicted"/>
<keyword evidence="2" id="KW-0067">ATP-binding</keyword>
<dbReference type="Proteomes" id="UP000295252">
    <property type="component" value="Chromosome III"/>
</dbReference>
<keyword evidence="4" id="KW-1185">Reference proteome</keyword>
<dbReference type="OrthoDB" id="2401965at2759"/>
<sequence length="84" mass="9270">MEGWKPTIVTNAEGQRTMPSVVAYTKNGDRLVGQIAKTGIDSSAISDEFKHKSAKHEQTKMPFNSGQICAQSHRKSSKYAFLIV</sequence>